<organism evidence="5 6">
    <name type="scientific">Sphingobacterium suaedae</name>
    <dbReference type="NCBI Taxonomy" id="1686402"/>
    <lineage>
        <taxon>Bacteria</taxon>
        <taxon>Pseudomonadati</taxon>
        <taxon>Bacteroidota</taxon>
        <taxon>Sphingobacteriia</taxon>
        <taxon>Sphingobacteriales</taxon>
        <taxon>Sphingobacteriaceae</taxon>
        <taxon>Sphingobacterium</taxon>
    </lineage>
</organism>
<evidence type="ECO:0000259" key="4">
    <source>
        <dbReference type="Pfam" id="PF02894"/>
    </source>
</evidence>
<dbReference type="Gene3D" id="3.40.50.720">
    <property type="entry name" value="NAD(P)-binding Rossmann-like Domain"/>
    <property type="match status" value="1"/>
</dbReference>
<dbReference type="Proteomes" id="UP001597545">
    <property type="component" value="Unassembled WGS sequence"/>
</dbReference>
<dbReference type="SUPFAM" id="SSF55347">
    <property type="entry name" value="Glyceraldehyde-3-phosphate dehydrogenase-like, C-terminal domain"/>
    <property type="match status" value="1"/>
</dbReference>
<proteinExistence type="inferred from homology"/>
<dbReference type="EMBL" id="JBHULR010000003">
    <property type="protein sequence ID" value="MFD2547004.1"/>
    <property type="molecule type" value="Genomic_DNA"/>
</dbReference>
<evidence type="ECO:0000256" key="1">
    <source>
        <dbReference type="ARBA" id="ARBA00010928"/>
    </source>
</evidence>
<comment type="similarity">
    <text evidence="1">Belongs to the Gfo/Idh/MocA family.</text>
</comment>
<dbReference type="Pfam" id="PF01408">
    <property type="entry name" value="GFO_IDH_MocA"/>
    <property type="match status" value="1"/>
</dbReference>
<name>A0ABW5KDK8_9SPHI</name>
<dbReference type="Gene3D" id="3.30.360.10">
    <property type="entry name" value="Dihydrodipicolinate Reductase, domain 2"/>
    <property type="match status" value="1"/>
</dbReference>
<dbReference type="InterPro" id="IPR004104">
    <property type="entry name" value="Gfo/Idh/MocA-like_OxRdtase_C"/>
</dbReference>
<accession>A0ABW5KDK8</accession>
<dbReference type="PANTHER" id="PTHR43708">
    <property type="entry name" value="CONSERVED EXPRESSED OXIDOREDUCTASE (EUROFUNG)"/>
    <property type="match status" value="1"/>
</dbReference>
<evidence type="ECO:0000313" key="5">
    <source>
        <dbReference type="EMBL" id="MFD2547004.1"/>
    </source>
</evidence>
<feature type="domain" description="Gfo/Idh/MocA-like oxidoreductase N-terminal" evidence="3">
    <location>
        <begin position="13"/>
        <end position="132"/>
    </location>
</feature>
<dbReference type="InterPro" id="IPR051317">
    <property type="entry name" value="Gfo/Idh/MocA_oxidoreduct"/>
</dbReference>
<sequence>MYQKECNIMQQYNVGLIGFSIGGQVFHAPFILGNPSLSLYKVTARKADQQKLLAERYPDTTAVLTVDDIIDDPKIDIVVIATSNDVHYSLTKRALEAGKHVVVEKPFTNSTAEADELIALAEEKGLLLTVHHNARFHSDYKTVKRILESNVLGPVVNYEARYDRFRNFLRAGAWREEDLPGSGIHYDLGAHLVDQALQLFGRPDWIFADLRKQRESANAVDDFEFILSYPTRKVSLKGQMLAKEPTTRYALYGWNGSFVKPGIDPQEAALRNGKFPHLDPNWGIEPAENFGRLSILKEGLDVEETVVSEKGSGQDFYANVVSALNGSGSLFIQAAQARDVISILEAAEQSWREKKAISLIDKLIAY</sequence>
<dbReference type="InterPro" id="IPR036291">
    <property type="entry name" value="NAD(P)-bd_dom_sf"/>
</dbReference>
<evidence type="ECO:0000259" key="3">
    <source>
        <dbReference type="Pfam" id="PF01408"/>
    </source>
</evidence>
<gene>
    <name evidence="5" type="ORF">ACFSR5_05010</name>
</gene>
<dbReference type="SUPFAM" id="SSF51735">
    <property type="entry name" value="NAD(P)-binding Rossmann-fold domains"/>
    <property type="match status" value="1"/>
</dbReference>
<keyword evidence="6" id="KW-1185">Reference proteome</keyword>
<dbReference type="InterPro" id="IPR000683">
    <property type="entry name" value="Gfo/Idh/MocA-like_OxRdtase_N"/>
</dbReference>
<dbReference type="Pfam" id="PF02894">
    <property type="entry name" value="GFO_IDH_MocA_C"/>
    <property type="match status" value="1"/>
</dbReference>
<dbReference type="PANTHER" id="PTHR43708:SF5">
    <property type="entry name" value="CONSERVED EXPRESSED OXIDOREDUCTASE (EUROFUNG)-RELATED"/>
    <property type="match status" value="1"/>
</dbReference>
<protein>
    <submittedName>
        <fullName evidence="5">Gfo/Idh/MocA family oxidoreductase</fullName>
    </submittedName>
</protein>
<keyword evidence="2" id="KW-0560">Oxidoreductase</keyword>
<reference evidence="6" key="1">
    <citation type="journal article" date="2019" name="Int. J. Syst. Evol. Microbiol.">
        <title>The Global Catalogue of Microorganisms (GCM) 10K type strain sequencing project: providing services to taxonomists for standard genome sequencing and annotation.</title>
        <authorList>
            <consortium name="The Broad Institute Genomics Platform"/>
            <consortium name="The Broad Institute Genome Sequencing Center for Infectious Disease"/>
            <person name="Wu L."/>
            <person name="Ma J."/>
        </authorList>
    </citation>
    <scope>NUCLEOTIDE SEQUENCE [LARGE SCALE GENOMIC DNA]</scope>
    <source>
        <strain evidence="6">KCTC 42662</strain>
    </source>
</reference>
<comment type="caution">
    <text evidence="5">The sequence shown here is derived from an EMBL/GenBank/DDBJ whole genome shotgun (WGS) entry which is preliminary data.</text>
</comment>
<evidence type="ECO:0000256" key="2">
    <source>
        <dbReference type="ARBA" id="ARBA00023002"/>
    </source>
</evidence>
<feature type="domain" description="Gfo/Idh/MocA-like oxidoreductase C-terminal" evidence="4">
    <location>
        <begin position="144"/>
        <end position="358"/>
    </location>
</feature>
<evidence type="ECO:0000313" key="6">
    <source>
        <dbReference type="Proteomes" id="UP001597545"/>
    </source>
</evidence>